<feature type="domain" description="Plastocyanin-like" evidence="12">
    <location>
        <begin position="35"/>
        <end position="149"/>
    </location>
</feature>
<dbReference type="GO" id="GO:0033573">
    <property type="term" value="C:high-affinity iron permease complex"/>
    <property type="evidence" value="ECO:0007669"/>
    <property type="project" value="TreeGrafter"/>
</dbReference>
<dbReference type="InterPro" id="IPR001117">
    <property type="entry name" value="Cu-oxidase_2nd"/>
</dbReference>
<keyword evidence="4" id="KW-0560">Oxidoreductase</keyword>
<dbReference type="EMBL" id="KN881933">
    <property type="protein sequence ID" value="KIY47458.1"/>
    <property type="molecule type" value="Genomic_DNA"/>
</dbReference>
<feature type="chain" id="PRO_5002316167" evidence="9">
    <location>
        <begin position="22"/>
        <end position="634"/>
    </location>
</feature>
<dbReference type="InterPro" id="IPR033138">
    <property type="entry name" value="Cu_oxidase_CS"/>
</dbReference>
<evidence type="ECO:0000256" key="3">
    <source>
        <dbReference type="ARBA" id="ARBA00022729"/>
    </source>
</evidence>
<dbReference type="GO" id="GO:0005507">
    <property type="term" value="F:copper ion binding"/>
    <property type="evidence" value="ECO:0007669"/>
    <property type="project" value="InterPro"/>
</dbReference>
<evidence type="ECO:0000256" key="5">
    <source>
        <dbReference type="ARBA" id="ARBA00023008"/>
    </source>
</evidence>
<evidence type="ECO:0000256" key="8">
    <source>
        <dbReference type="SAM" id="Phobius"/>
    </source>
</evidence>
<dbReference type="Gene3D" id="2.60.40.420">
    <property type="entry name" value="Cupredoxins - blue copper proteins"/>
    <property type="match status" value="3"/>
</dbReference>
<evidence type="ECO:0000256" key="1">
    <source>
        <dbReference type="ARBA" id="ARBA00010609"/>
    </source>
</evidence>
<evidence type="ECO:0000256" key="2">
    <source>
        <dbReference type="ARBA" id="ARBA00022723"/>
    </source>
</evidence>
<dbReference type="PROSITE" id="PS00080">
    <property type="entry name" value="MULTICOPPER_OXIDASE2"/>
    <property type="match status" value="1"/>
</dbReference>
<feature type="signal peptide" evidence="9">
    <location>
        <begin position="1"/>
        <end position="21"/>
    </location>
</feature>
<dbReference type="OrthoDB" id="2121828at2759"/>
<keyword evidence="5" id="KW-0186">Copper</keyword>
<dbReference type="SUPFAM" id="SSF49503">
    <property type="entry name" value="Cupredoxins"/>
    <property type="match status" value="3"/>
</dbReference>
<comment type="similarity">
    <text evidence="1">Belongs to the multicopper oxidase family.</text>
</comment>
<dbReference type="InterPro" id="IPR045087">
    <property type="entry name" value="Cu-oxidase_fam"/>
</dbReference>
<keyword evidence="8" id="KW-0812">Transmembrane</keyword>
<feature type="domain" description="Plastocyanin-like" evidence="10">
    <location>
        <begin position="159"/>
        <end position="288"/>
    </location>
</feature>
<evidence type="ECO:0000256" key="9">
    <source>
        <dbReference type="SAM" id="SignalP"/>
    </source>
</evidence>
<dbReference type="AlphaFoldDB" id="A0A0D7A9F9"/>
<dbReference type="Proteomes" id="UP000054144">
    <property type="component" value="Unassembled WGS sequence"/>
</dbReference>
<organism evidence="13 14">
    <name type="scientific">Fistulina hepatica ATCC 64428</name>
    <dbReference type="NCBI Taxonomy" id="1128425"/>
    <lineage>
        <taxon>Eukaryota</taxon>
        <taxon>Fungi</taxon>
        <taxon>Dikarya</taxon>
        <taxon>Basidiomycota</taxon>
        <taxon>Agaricomycotina</taxon>
        <taxon>Agaricomycetes</taxon>
        <taxon>Agaricomycetidae</taxon>
        <taxon>Agaricales</taxon>
        <taxon>Fistulinaceae</taxon>
        <taxon>Fistulina</taxon>
    </lineage>
</organism>
<feature type="transmembrane region" description="Helical" evidence="8">
    <location>
        <begin position="575"/>
        <end position="595"/>
    </location>
</feature>
<keyword evidence="3 9" id="KW-0732">Signal</keyword>
<dbReference type="GO" id="GO:0004322">
    <property type="term" value="F:ferroxidase activity"/>
    <property type="evidence" value="ECO:0007669"/>
    <property type="project" value="TreeGrafter"/>
</dbReference>
<keyword evidence="8" id="KW-1133">Transmembrane helix</keyword>
<gene>
    <name evidence="13" type="ORF">FISHEDRAFT_45292</name>
</gene>
<sequence length="634" mass="68532">MRWTPCRSALALVFAAHSALAGVQEVWWNVSYAYDVNPDGLYPRRAVGVNGSWPIPPLVLSNNDSLVLHTTNSLDDAVSVHHHGMFFNKSSWMDGAVGVSECGIPPNGGTFDYVVPINSSGQAGTYWAHAHSKGQYTDGLRTPLILDAEDELPYDYDGEFVVLMSDWYHAQYSVLINEFISIANPGGAEPVPKAPLIYMATRTTSGSDASDTNPVAFNENATLPFEAGKTYRLRVLNIGSFAMFYVWLDGHDMRLVEVDGTPIEATSLSMLSVAVAQRYSVLVTARNDNATSGGTRWAIHGNMDTSMFDTVPADLNPKVDLAKRYTPTQTVSTTVDTYQLINDTALVPVTAVAAPEPSQTLILQFLFDTMTDGTNHALINGTSYSQAKVPVVLSALSLGGNATAQSAYGPLRFVLDHMDVIDIVIENADTGKHPFHLHGHKFMIVGRSDDYNATIGSAENPRIVDGQTNPMRRDTLHIPSGSSATLRVVADNPGAWFLHCHIEWHLDVGLAVVFVEAPLLQQEYVSNVPDTLYSNCEALGEPTSGNAAGHTSTTDLSGWYLGPFEQHNGWHGKGIGAMFGCVFTAVLGMATVVWYTMGGHTDAEAEAAARAALASKAARKDRIKGLLGLRAREN</sequence>
<dbReference type="PROSITE" id="PS00079">
    <property type="entry name" value="MULTICOPPER_OXIDASE1"/>
    <property type="match status" value="1"/>
</dbReference>
<dbReference type="InterPro" id="IPR002355">
    <property type="entry name" value="Cu_oxidase_Cu_BS"/>
</dbReference>
<dbReference type="InterPro" id="IPR044130">
    <property type="entry name" value="CuRO_2_Fet3-like"/>
</dbReference>
<evidence type="ECO:0000256" key="6">
    <source>
        <dbReference type="ARBA" id="ARBA00023157"/>
    </source>
</evidence>
<evidence type="ECO:0000259" key="10">
    <source>
        <dbReference type="Pfam" id="PF00394"/>
    </source>
</evidence>
<evidence type="ECO:0000256" key="4">
    <source>
        <dbReference type="ARBA" id="ARBA00023002"/>
    </source>
</evidence>
<keyword evidence="14" id="KW-1185">Reference proteome</keyword>
<accession>A0A0D7A9F9</accession>
<evidence type="ECO:0000259" key="11">
    <source>
        <dbReference type="Pfam" id="PF07731"/>
    </source>
</evidence>
<reference evidence="13 14" key="1">
    <citation type="journal article" date="2015" name="Fungal Genet. Biol.">
        <title>Evolution of novel wood decay mechanisms in Agaricales revealed by the genome sequences of Fistulina hepatica and Cylindrobasidium torrendii.</title>
        <authorList>
            <person name="Floudas D."/>
            <person name="Held B.W."/>
            <person name="Riley R."/>
            <person name="Nagy L.G."/>
            <person name="Koehler G."/>
            <person name="Ransdell A.S."/>
            <person name="Younus H."/>
            <person name="Chow J."/>
            <person name="Chiniquy J."/>
            <person name="Lipzen A."/>
            <person name="Tritt A."/>
            <person name="Sun H."/>
            <person name="Haridas S."/>
            <person name="LaButti K."/>
            <person name="Ohm R.A."/>
            <person name="Kues U."/>
            <person name="Blanchette R.A."/>
            <person name="Grigoriev I.V."/>
            <person name="Minto R.E."/>
            <person name="Hibbett D.S."/>
        </authorList>
    </citation>
    <scope>NUCLEOTIDE SEQUENCE [LARGE SCALE GENOMIC DNA]</scope>
    <source>
        <strain evidence="13 14">ATCC 64428</strain>
    </source>
</reference>
<dbReference type="GO" id="GO:0010106">
    <property type="term" value="P:cellular response to iron ion starvation"/>
    <property type="evidence" value="ECO:0007669"/>
    <property type="project" value="TreeGrafter"/>
</dbReference>
<dbReference type="CDD" id="cd13877">
    <property type="entry name" value="CuRO_2_Fet3p_like"/>
    <property type="match status" value="1"/>
</dbReference>
<keyword evidence="8" id="KW-0472">Membrane</keyword>
<evidence type="ECO:0000313" key="14">
    <source>
        <dbReference type="Proteomes" id="UP000054144"/>
    </source>
</evidence>
<evidence type="ECO:0000259" key="12">
    <source>
        <dbReference type="Pfam" id="PF07732"/>
    </source>
</evidence>
<keyword evidence="6" id="KW-1015">Disulfide bond</keyword>
<evidence type="ECO:0000313" key="13">
    <source>
        <dbReference type="EMBL" id="KIY47458.1"/>
    </source>
</evidence>
<feature type="domain" description="Plastocyanin-like" evidence="11">
    <location>
        <begin position="409"/>
        <end position="518"/>
    </location>
</feature>
<dbReference type="Pfam" id="PF07731">
    <property type="entry name" value="Cu-oxidase_2"/>
    <property type="match status" value="1"/>
</dbReference>
<name>A0A0D7A9F9_9AGAR</name>
<dbReference type="InterPro" id="IPR011707">
    <property type="entry name" value="Cu-oxidase-like_N"/>
</dbReference>
<dbReference type="PANTHER" id="PTHR11709:SF361">
    <property type="entry name" value="IRON TRANSPORT MULTICOPPER OXIDASE FET3"/>
    <property type="match status" value="1"/>
</dbReference>
<dbReference type="InterPro" id="IPR008972">
    <property type="entry name" value="Cupredoxin"/>
</dbReference>
<dbReference type="Pfam" id="PF00394">
    <property type="entry name" value="Cu-oxidase"/>
    <property type="match status" value="1"/>
</dbReference>
<keyword evidence="2" id="KW-0479">Metal-binding</keyword>
<protein>
    <submittedName>
        <fullName evidence="13">Ferroxidase</fullName>
    </submittedName>
</protein>
<keyword evidence="7" id="KW-0325">Glycoprotein</keyword>
<dbReference type="Pfam" id="PF07732">
    <property type="entry name" value="Cu-oxidase_3"/>
    <property type="match status" value="1"/>
</dbReference>
<dbReference type="PANTHER" id="PTHR11709">
    <property type="entry name" value="MULTI-COPPER OXIDASE"/>
    <property type="match status" value="1"/>
</dbReference>
<evidence type="ECO:0000256" key="7">
    <source>
        <dbReference type="ARBA" id="ARBA00023180"/>
    </source>
</evidence>
<dbReference type="InterPro" id="IPR011706">
    <property type="entry name" value="Cu-oxidase_C"/>
</dbReference>
<dbReference type="GO" id="GO:0033215">
    <property type="term" value="P:reductive iron assimilation"/>
    <property type="evidence" value="ECO:0007669"/>
    <property type="project" value="TreeGrafter"/>
</dbReference>
<proteinExistence type="inferred from homology"/>